<dbReference type="CDD" id="cd04301">
    <property type="entry name" value="NAT_SF"/>
    <property type="match status" value="1"/>
</dbReference>
<dbReference type="SUPFAM" id="SSF55729">
    <property type="entry name" value="Acyl-CoA N-acyltransferases (Nat)"/>
    <property type="match status" value="1"/>
</dbReference>
<accession>A0A7G1NQU2</accession>
<sequence>MSRDMCPRPIRDSDWPNVAALEADAYAGSSLAEGRAVLESRGRAAPATCFVLDLDGRVAGYVLALPYPMFQYPDLARAERPAVPSRNLHLHDMVVARDQRGRGRGSGLLNHLTRTAGTAGYDHISLVAVEGKATFWASRGFLAHQGVAVPPDYGDNAVYMSRALTGVRISGATKADRFPCPVP</sequence>
<dbReference type="InterPro" id="IPR016181">
    <property type="entry name" value="Acyl_CoA_acyltransferase"/>
</dbReference>
<evidence type="ECO:0000259" key="1">
    <source>
        <dbReference type="PROSITE" id="PS51186"/>
    </source>
</evidence>
<dbReference type="InterPro" id="IPR000182">
    <property type="entry name" value="GNAT_dom"/>
</dbReference>
<dbReference type="PROSITE" id="PS51186">
    <property type="entry name" value="GNAT"/>
    <property type="match status" value="1"/>
</dbReference>
<evidence type="ECO:0000313" key="3">
    <source>
        <dbReference type="Proteomes" id="UP000516444"/>
    </source>
</evidence>
<dbReference type="EMBL" id="AP023440">
    <property type="protein sequence ID" value="BCL25209.1"/>
    <property type="molecule type" value="Genomic_DNA"/>
</dbReference>
<proteinExistence type="predicted"/>
<dbReference type="KEGG" id="sgm:GCM10017557_00680"/>
<reference evidence="2 3" key="1">
    <citation type="journal article" date="2014" name="Int. J. Syst. Evol. Microbiol.">
        <title>Complete genome sequence of Corynebacterium casei LMG S-19264T (=DSM 44701T), isolated from a smear-ripened cheese.</title>
        <authorList>
            <consortium name="US DOE Joint Genome Institute (JGI-PGF)"/>
            <person name="Walter F."/>
            <person name="Albersmeier A."/>
            <person name="Kalinowski J."/>
            <person name="Ruckert C."/>
        </authorList>
    </citation>
    <scope>NUCLEOTIDE SEQUENCE [LARGE SCALE GENOMIC DNA]</scope>
    <source>
        <strain evidence="2 3">JCM 4677</strain>
    </source>
</reference>
<organism evidence="2 3">
    <name type="scientific">Streptomyces aurantiacus</name>
    <dbReference type="NCBI Taxonomy" id="47760"/>
    <lineage>
        <taxon>Bacteria</taxon>
        <taxon>Bacillati</taxon>
        <taxon>Actinomycetota</taxon>
        <taxon>Actinomycetes</taxon>
        <taxon>Kitasatosporales</taxon>
        <taxon>Streptomycetaceae</taxon>
        <taxon>Streptomyces</taxon>
        <taxon>Streptomyces aurantiacus group</taxon>
    </lineage>
</organism>
<dbReference type="RefSeq" id="WP_347342126.1">
    <property type="nucleotide sequence ID" value="NZ_AP023440.1"/>
</dbReference>
<dbReference type="AlphaFoldDB" id="A0A7G1NQU2"/>
<keyword evidence="3" id="KW-1185">Reference proteome</keyword>
<gene>
    <name evidence="2" type="ORF">GCM10017557_00680</name>
</gene>
<dbReference type="Gene3D" id="3.40.630.30">
    <property type="match status" value="1"/>
</dbReference>
<feature type="domain" description="N-acetyltransferase" evidence="1">
    <location>
        <begin position="5"/>
        <end position="165"/>
    </location>
</feature>
<dbReference type="Proteomes" id="UP000516444">
    <property type="component" value="Chromosome"/>
</dbReference>
<dbReference type="Pfam" id="PF00583">
    <property type="entry name" value="Acetyltransf_1"/>
    <property type="match status" value="1"/>
</dbReference>
<dbReference type="GO" id="GO:0016747">
    <property type="term" value="F:acyltransferase activity, transferring groups other than amino-acyl groups"/>
    <property type="evidence" value="ECO:0007669"/>
    <property type="project" value="InterPro"/>
</dbReference>
<protein>
    <submittedName>
        <fullName evidence="2">N-acetyltransferase</fullName>
    </submittedName>
</protein>
<evidence type="ECO:0000313" key="2">
    <source>
        <dbReference type="EMBL" id="BCL25209.1"/>
    </source>
</evidence>
<name>A0A7G1NQU2_9ACTN</name>